<dbReference type="Pfam" id="PF00072">
    <property type="entry name" value="Response_reg"/>
    <property type="match status" value="1"/>
</dbReference>
<dbReference type="PROSITE" id="PS51755">
    <property type="entry name" value="OMPR_PHOB"/>
    <property type="match status" value="1"/>
</dbReference>
<dbReference type="CDD" id="cd00383">
    <property type="entry name" value="trans_reg_C"/>
    <property type="match status" value="1"/>
</dbReference>
<dbReference type="FunFam" id="1.10.10.10:FF:000005">
    <property type="entry name" value="Two-component system response regulator"/>
    <property type="match status" value="1"/>
</dbReference>
<organism evidence="10 11">
    <name type="scientific">Peredibacter starrii</name>
    <dbReference type="NCBI Taxonomy" id="28202"/>
    <lineage>
        <taxon>Bacteria</taxon>
        <taxon>Pseudomonadati</taxon>
        <taxon>Bdellovibrionota</taxon>
        <taxon>Bacteriovoracia</taxon>
        <taxon>Bacteriovoracales</taxon>
        <taxon>Bacteriovoracaceae</taxon>
        <taxon>Peredibacter</taxon>
    </lineage>
</organism>
<reference evidence="10 11" key="1">
    <citation type="submission" date="2023-11" db="EMBL/GenBank/DDBJ databases">
        <title>Peredibacter starrii A3.12.</title>
        <authorList>
            <person name="Mitchell R.J."/>
        </authorList>
    </citation>
    <scope>NUCLEOTIDE SEQUENCE [LARGE SCALE GENOMIC DNA]</scope>
    <source>
        <strain evidence="10 11">A3.12</strain>
    </source>
</reference>
<dbReference type="Gene3D" id="3.40.50.2300">
    <property type="match status" value="1"/>
</dbReference>
<keyword evidence="2" id="KW-0902">Two-component regulatory system</keyword>
<dbReference type="AlphaFoldDB" id="A0AAX4HK38"/>
<dbReference type="InterPro" id="IPR036388">
    <property type="entry name" value="WH-like_DNA-bd_sf"/>
</dbReference>
<evidence type="ECO:0000256" key="2">
    <source>
        <dbReference type="ARBA" id="ARBA00023012"/>
    </source>
</evidence>
<dbReference type="InterPro" id="IPR001867">
    <property type="entry name" value="OmpR/PhoB-type_DNA-bd"/>
</dbReference>
<evidence type="ECO:0000256" key="1">
    <source>
        <dbReference type="ARBA" id="ARBA00022553"/>
    </source>
</evidence>
<sequence length="224" mass="25505">MINILVVEDEKKVSAFIQQGLKEVGYEVETAESPGIARELIRSKKFDLLILDVMLPEMSGMDFAKELRANGHNGFILMLTALSTTKDKIQGLDSGADDYLAKPFEFEELLARVRALIRRKSDDKAQLRNGDLIMDLITRNVTRDGIRIELTTKEFSLLEFLMRNQEKVMDRSAIARQVWGADFDPDSNVIDVYINHLRKKIDSPYPKKILKTVVGQGYVLNKID</sequence>
<dbReference type="SMART" id="SM00448">
    <property type="entry name" value="REC"/>
    <property type="match status" value="1"/>
</dbReference>
<evidence type="ECO:0000313" key="11">
    <source>
        <dbReference type="Proteomes" id="UP001324634"/>
    </source>
</evidence>
<dbReference type="InterPro" id="IPR011006">
    <property type="entry name" value="CheY-like_superfamily"/>
</dbReference>
<dbReference type="SMART" id="SM00862">
    <property type="entry name" value="Trans_reg_C"/>
    <property type="match status" value="1"/>
</dbReference>
<proteinExistence type="predicted"/>
<dbReference type="GO" id="GO:0000156">
    <property type="term" value="F:phosphorelay response regulator activity"/>
    <property type="evidence" value="ECO:0007669"/>
    <property type="project" value="TreeGrafter"/>
</dbReference>
<evidence type="ECO:0000259" key="9">
    <source>
        <dbReference type="PROSITE" id="PS51755"/>
    </source>
</evidence>
<protein>
    <submittedName>
        <fullName evidence="10">Response regulator transcription factor</fullName>
    </submittedName>
</protein>
<dbReference type="InterPro" id="IPR039420">
    <property type="entry name" value="WalR-like"/>
</dbReference>
<keyword evidence="4 7" id="KW-0238">DNA-binding</keyword>
<feature type="modified residue" description="4-aspartylphosphate" evidence="6">
    <location>
        <position position="52"/>
    </location>
</feature>
<feature type="DNA-binding region" description="OmpR/PhoB-type" evidence="7">
    <location>
        <begin position="124"/>
        <end position="222"/>
    </location>
</feature>
<keyword evidence="5" id="KW-0804">Transcription</keyword>
<dbReference type="RefSeq" id="WP_321390662.1">
    <property type="nucleotide sequence ID" value="NZ_CP139487.1"/>
</dbReference>
<keyword evidence="1 6" id="KW-0597">Phosphoprotein</keyword>
<accession>A0AAX4HK38</accession>
<feature type="domain" description="Response regulatory" evidence="8">
    <location>
        <begin position="3"/>
        <end position="117"/>
    </location>
</feature>
<dbReference type="EMBL" id="CP139487">
    <property type="protein sequence ID" value="WPU63621.1"/>
    <property type="molecule type" value="Genomic_DNA"/>
</dbReference>
<evidence type="ECO:0000256" key="3">
    <source>
        <dbReference type="ARBA" id="ARBA00023015"/>
    </source>
</evidence>
<keyword evidence="3" id="KW-0805">Transcription regulation</keyword>
<dbReference type="Proteomes" id="UP001324634">
    <property type="component" value="Chromosome"/>
</dbReference>
<dbReference type="GO" id="GO:0006355">
    <property type="term" value="P:regulation of DNA-templated transcription"/>
    <property type="evidence" value="ECO:0007669"/>
    <property type="project" value="InterPro"/>
</dbReference>
<evidence type="ECO:0000256" key="6">
    <source>
        <dbReference type="PROSITE-ProRule" id="PRU00169"/>
    </source>
</evidence>
<evidence type="ECO:0000256" key="5">
    <source>
        <dbReference type="ARBA" id="ARBA00023163"/>
    </source>
</evidence>
<dbReference type="GO" id="GO:0032993">
    <property type="term" value="C:protein-DNA complex"/>
    <property type="evidence" value="ECO:0007669"/>
    <property type="project" value="TreeGrafter"/>
</dbReference>
<gene>
    <name evidence="10" type="ORF">SOO65_13075</name>
</gene>
<dbReference type="PANTHER" id="PTHR48111:SF22">
    <property type="entry name" value="REGULATOR OF RPOS"/>
    <property type="match status" value="1"/>
</dbReference>
<dbReference type="KEGG" id="psti:SOO65_13075"/>
<keyword evidence="11" id="KW-1185">Reference proteome</keyword>
<dbReference type="Gene3D" id="6.10.250.690">
    <property type="match status" value="1"/>
</dbReference>
<evidence type="ECO:0000256" key="4">
    <source>
        <dbReference type="ARBA" id="ARBA00023125"/>
    </source>
</evidence>
<evidence type="ECO:0000313" key="10">
    <source>
        <dbReference type="EMBL" id="WPU63621.1"/>
    </source>
</evidence>
<dbReference type="PROSITE" id="PS50110">
    <property type="entry name" value="RESPONSE_REGULATORY"/>
    <property type="match status" value="1"/>
</dbReference>
<evidence type="ECO:0000256" key="7">
    <source>
        <dbReference type="PROSITE-ProRule" id="PRU01091"/>
    </source>
</evidence>
<dbReference type="GO" id="GO:0000976">
    <property type="term" value="F:transcription cis-regulatory region binding"/>
    <property type="evidence" value="ECO:0007669"/>
    <property type="project" value="TreeGrafter"/>
</dbReference>
<dbReference type="Pfam" id="PF00486">
    <property type="entry name" value="Trans_reg_C"/>
    <property type="match status" value="1"/>
</dbReference>
<feature type="domain" description="OmpR/PhoB-type" evidence="9">
    <location>
        <begin position="124"/>
        <end position="222"/>
    </location>
</feature>
<name>A0AAX4HK38_9BACT</name>
<dbReference type="Gene3D" id="1.10.10.10">
    <property type="entry name" value="Winged helix-like DNA-binding domain superfamily/Winged helix DNA-binding domain"/>
    <property type="match status" value="1"/>
</dbReference>
<dbReference type="PANTHER" id="PTHR48111">
    <property type="entry name" value="REGULATOR OF RPOS"/>
    <property type="match status" value="1"/>
</dbReference>
<dbReference type="GO" id="GO:0005829">
    <property type="term" value="C:cytosol"/>
    <property type="evidence" value="ECO:0007669"/>
    <property type="project" value="TreeGrafter"/>
</dbReference>
<dbReference type="InterPro" id="IPR001789">
    <property type="entry name" value="Sig_transdc_resp-reg_receiver"/>
</dbReference>
<dbReference type="SUPFAM" id="SSF52172">
    <property type="entry name" value="CheY-like"/>
    <property type="match status" value="1"/>
</dbReference>
<evidence type="ECO:0000259" key="8">
    <source>
        <dbReference type="PROSITE" id="PS50110"/>
    </source>
</evidence>